<feature type="compositionally biased region" description="Polar residues" evidence="1">
    <location>
        <begin position="631"/>
        <end position="659"/>
    </location>
</feature>
<dbReference type="PANTHER" id="PTHR33018">
    <property type="entry name" value="OS10G0338966 PROTEIN-RELATED"/>
    <property type="match status" value="1"/>
</dbReference>
<evidence type="ECO:0000259" key="2">
    <source>
        <dbReference type="Pfam" id="PF26133"/>
    </source>
</evidence>
<dbReference type="InterPro" id="IPR058352">
    <property type="entry name" value="DUF8039"/>
</dbReference>
<dbReference type="Proteomes" id="UP000324897">
    <property type="component" value="Chromosome 1"/>
</dbReference>
<feature type="non-terminal residue" evidence="3">
    <location>
        <position position="1"/>
    </location>
</feature>
<evidence type="ECO:0000313" key="3">
    <source>
        <dbReference type="EMBL" id="TVU31048.1"/>
    </source>
</evidence>
<feature type="domain" description="DUF8039" evidence="2">
    <location>
        <begin position="529"/>
        <end position="618"/>
    </location>
</feature>
<comment type="caution">
    <text evidence="3">The sequence shown here is derived from an EMBL/GenBank/DDBJ whole genome shotgun (WGS) entry which is preliminary data.</text>
</comment>
<feature type="region of interest" description="Disordered" evidence="1">
    <location>
        <begin position="117"/>
        <end position="161"/>
    </location>
</feature>
<feature type="compositionally biased region" description="Basic and acidic residues" evidence="1">
    <location>
        <begin position="125"/>
        <end position="140"/>
    </location>
</feature>
<name>A0A5J9V6B5_9POAL</name>
<evidence type="ECO:0000313" key="4">
    <source>
        <dbReference type="Proteomes" id="UP000324897"/>
    </source>
</evidence>
<dbReference type="Gramene" id="TVU31048">
    <property type="protein sequence ID" value="TVU31048"/>
    <property type="gene ID" value="EJB05_22713"/>
</dbReference>
<proteinExistence type="predicted"/>
<organism evidence="3 4">
    <name type="scientific">Eragrostis curvula</name>
    <name type="common">weeping love grass</name>
    <dbReference type="NCBI Taxonomy" id="38414"/>
    <lineage>
        <taxon>Eukaryota</taxon>
        <taxon>Viridiplantae</taxon>
        <taxon>Streptophyta</taxon>
        <taxon>Embryophyta</taxon>
        <taxon>Tracheophyta</taxon>
        <taxon>Spermatophyta</taxon>
        <taxon>Magnoliopsida</taxon>
        <taxon>Liliopsida</taxon>
        <taxon>Poales</taxon>
        <taxon>Poaceae</taxon>
        <taxon>PACMAD clade</taxon>
        <taxon>Chloridoideae</taxon>
        <taxon>Eragrostideae</taxon>
        <taxon>Eragrostidinae</taxon>
        <taxon>Eragrostis</taxon>
    </lineage>
</organism>
<feature type="compositionally biased region" description="Acidic residues" evidence="1">
    <location>
        <begin position="141"/>
        <end position="161"/>
    </location>
</feature>
<feature type="region of interest" description="Disordered" evidence="1">
    <location>
        <begin position="492"/>
        <end position="516"/>
    </location>
</feature>
<feature type="region of interest" description="Disordered" evidence="1">
    <location>
        <begin position="623"/>
        <end position="719"/>
    </location>
</feature>
<keyword evidence="4" id="KW-1185">Reference proteome</keyword>
<protein>
    <recommendedName>
        <fullName evidence="2">DUF8039 domain-containing protein</fullName>
    </recommendedName>
</protein>
<accession>A0A5J9V6B5</accession>
<gene>
    <name evidence="3" type="ORF">EJB05_22713</name>
</gene>
<evidence type="ECO:0000256" key="1">
    <source>
        <dbReference type="SAM" id="MobiDB-lite"/>
    </source>
</evidence>
<dbReference type="OrthoDB" id="676990at2759"/>
<reference evidence="3 4" key="1">
    <citation type="journal article" date="2019" name="Sci. Rep.">
        <title>A high-quality genome of Eragrostis curvula grass provides insights into Poaceae evolution and supports new strategies to enhance forage quality.</title>
        <authorList>
            <person name="Carballo J."/>
            <person name="Santos B.A.C.M."/>
            <person name="Zappacosta D."/>
            <person name="Garbus I."/>
            <person name="Selva J.P."/>
            <person name="Gallo C.A."/>
            <person name="Diaz A."/>
            <person name="Albertini E."/>
            <person name="Caccamo M."/>
            <person name="Echenique V."/>
        </authorList>
    </citation>
    <scope>NUCLEOTIDE SEQUENCE [LARGE SCALE GENOMIC DNA]</scope>
    <source>
        <strain evidence="4">cv. Victoria</strain>
        <tissue evidence="3">Leaf</tissue>
    </source>
</reference>
<dbReference type="AlphaFoldDB" id="A0A5J9V6B5"/>
<dbReference type="EMBL" id="RWGY01000011">
    <property type="protein sequence ID" value="TVU31048.1"/>
    <property type="molecule type" value="Genomic_DNA"/>
</dbReference>
<dbReference type="PANTHER" id="PTHR33018:SF34">
    <property type="entry name" value="OS02G0472350 PROTEIN"/>
    <property type="match status" value="1"/>
</dbReference>
<sequence>MLRGPAHVAFATADCSPRSTPLSFPPISQTLAILEAVTVAVVRLVSVAVVRLGLDAVVRLGLLVLDPVPVAVGLLVVALSDIDLLQHHSELQLKKCLILTPSVFILMSYEKSDTLNAEMSPKEVSGSDHENHYRSEHEGSEQLDDEYLEDSDAYDGSGEGEVENVMENNAAVKRRPQKPRTATKWPEDKIVVAQIDDAGFPKDQPDALQRMRTLAGLIAHEKVSLLLPKFKNLDDKEMEELFNDYVMEYLEFSEEMKPLALKQAMKLIAHAFRTHKCFFIKHYVIPEVEPFSKMKYIQREDWKAFVAMKTSEEFKALSKKMKELRERSKHNHCLGTTGYAGKEKQWQEEDEKMEKSGIQNPWDAYLDRQSRNWLRGRAKLTNSGEITFKSDETKQVSEVIKQVLQEQEAEGSCEDGRPGKVLSIALQNEEHPSRLRGIDSYVGWKHGFRDGHAYRRRKRAPEVDVDKLKAQLKEELKEEMMTAYSANMYDHYDRKPRRPRKSSCASQNGDADEVNHVQMEDVTNNKEPDPIDGLSEPTPCALVTHGGYQQKVARGVVHPGQSVVHTVTVQPDSAVVQVDYVYARHENDLLPIAPNDEITTLGEALLQRIQWKRSHIVMLLPLPPQPPKHISPSQLNLESGQKNSTAQANIPHSTGQGKSADNARKVPFSKPAPSEADVGNKSSKKNKGQLEKKTEENVRAKSIGQNVLSNNKELENNPKVEKCAVSKVWTQPNPHYMSGKPLMTPEELEKTGPSHLKNYTPAYTKGLQTRLYHSFKFPAVKVPTCHIPDKELHNIRERTAAFIMNEIIHEEGEFHLPTNVQ</sequence>
<dbReference type="Pfam" id="PF26133">
    <property type="entry name" value="DUF8039"/>
    <property type="match status" value="1"/>
</dbReference>
<feature type="compositionally biased region" description="Basic and acidic residues" evidence="1">
    <location>
        <begin position="688"/>
        <end position="699"/>
    </location>
</feature>